<accession>A0A1F7X3J2</accession>
<feature type="modified residue" description="4-aspartylphosphate" evidence="2">
    <location>
        <position position="51"/>
    </location>
</feature>
<dbReference type="AlphaFoldDB" id="A0A1F7X3J2"/>
<dbReference type="PANTHER" id="PTHR44591:SF3">
    <property type="entry name" value="RESPONSE REGULATORY DOMAIN-CONTAINING PROTEIN"/>
    <property type="match status" value="1"/>
</dbReference>
<evidence type="ECO:0000256" key="2">
    <source>
        <dbReference type="PROSITE-ProRule" id="PRU00169"/>
    </source>
</evidence>
<organism evidence="4 5">
    <name type="scientific">Candidatus Woesebacteria bacterium RBG_13_46_13</name>
    <dbReference type="NCBI Taxonomy" id="1802479"/>
    <lineage>
        <taxon>Bacteria</taxon>
        <taxon>Candidatus Woeseibacteriota</taxon>
    </lineage>
</organism>
<dbReference type="InterPro" id="IPR001789">
    <property type="entry name" value="Sig_transdc_resp-reg_receiver"/>
</dbReference>
<evidence type="ECO:0000259" key="3">
    <source>
        <dbReference type="PROSITE" id="PS50110"/>
    </source>
</evidence>
<dbReference type="SUPFAM" id="SSF52172">
    <property type="entry name" value="CheY-like"/>
    <property type="match status" value="1"/>
</dbReference>
<reference evidence="4 5" key="1">
    <citation type="journal article" date="2016" name="Nat. Commun.">
        <title>Thousands of microbial genomes shed light on interconnected biogeochemical processes in an aquifer system.</title>
        <authorList>
            <person name="Anantharaman K."/>
            <person name="Brown C.T."/>
            <person name="Hug L.A."/>
            <person name="Sharon I."/>
            <person name="Castelle C.J."/>
            <person name="Probst A.J."/>
            <person name="Thomas B.C."/>
            <person name="Singh A."/>
            <person name="Wilkins M.J."/>
            <person name="Karaoz U."/>
            <person name="Brodie E.L."/>
            <person name="Williams K.H."/>
            <person name="Hubbard S.S."/>
            <person name="Banfield J.F."/>
        </authorList>
    </citation>
    <scope>NUCLEOTIDE SEQUENCE [LARGE SCALE GENOMIC DNA]</scope>
</reference>
<dbReference type="InterPro" id="IPR011006">
    <property type="entry name" value="CheY-like_superfamily"/>
</dbReference>
<dbReference type="InterPro" id="IPR050595">
    <property type="entry name" value="Bact_response_regulator"/>
</dbReference>
<name>A0A1F7X3J2_9BACT</name>
<dbReference type="PANTHER" id="PTHR44591">
    <property type="entry name" value="STRESS RESPONSE REGULATOR PROTEIN 1"/>
    <property type="match status" value="1"/>
</dbReference>
<evidence type="ECO:0000256" key="1">
    <source>
        <dbReference type="ARBA" id="ARBA00022553"/>
    </source>
</evidence>
<dbReference type="Pfam" id="PF00072">
    <property type="entry name" value="Response_reg"/>
    <property type="match status" value="1"/>
</dbReference>
<sequence length="119" mass="12836">MKKILIIEDDSQTNSAYSSKLSANYFVTSAIEGKQGVSKAIKENPDLIILDIMLPGGLNGFDVLRELKHNSATSQIPVIVLTNLEEQEQAAKAGGAVGCLVKANTSIDEVENIIKKHLQ</sequence>
<dbReference type="PROSITE" id="PS50110">
    <property type="entry name" value="RESPONSE_REGULATORY"/>
    <property type="match status" value="1"/>
</dbReference>
<dbReference type="Proteomes" id="UP000176778">
    <property type="component" value="Unassembled WGS sequence"/>
</dbReference>
<evidence type="ECO:0000313" key="4">
    <source>
        <dbReference type="EMBL" id="OGM09660.1"/>
    </source>
</evidence>
<proteinExistence type="predicted"/>
<dbReference type="Gene3D" id="3.40.50.2300">
    <property type="match status" value="1"/>
</dbReference>
<evidence type="ECO:0000313" key="5">
    <source>
        <dbReference type="Proteomes" id="UP000176778"/>
    </source>
</evidence>
<dbReference type="SMART" id="SM00448">
    <property type="entry name" value="REC"/>
    <property type="match status" value="1"/>
</dbReference>
<feature type="domain" description="Response regulatory" evidence="3">
    <location>
        <begin position="3"/>
        <end position="117"/>
    </location>
</feature>
<dbReference type="STRING" id="1802479.A2Y68_03480"/>
<comment type="caution">
    <text evidence="4">The sequence shown here is derived from an EMBL/GenBank/DDBJ whole genome shotgun (WGS) entry which is preliminary data.</text>
</comment>
<dbReference type="EMBL" id="MGFR01000003">
    <property type="protein sequence ID" value="OGM09660.1"/>
    <property type="molecule type" value="Genomic_DNA"/>
</dbReference>
<dbReference type="GO" id="GO:0000160">
    <property type="term" value="P:phosphorelay signal transduction system"/>
    <property type="evidence" value="ECO:0007669"/>
    <property type="project" value="InterPro"/>
</dbReference>
<protein>
    <recommendedName>
        <fullName evidence="3">Response regulatory domain-containing protein</fullName>
    </recommendedName>
</protein>
<keyword evidence="1 2" id="KW-0597">Phosphoprotein</keyword>
<gene>
    <name evidence="4" type="ORF">A2Y68_03480</name>
</gene>